<feature type="region of interest" description="Disordered" evidence="1">
    <location>
        <begin position="173"/>
        <end position="222"/>
    </location>
</feature>
<keyword evidence="3" id="KW-1185">Reference proteome</keyword>
<feature type="region of interest" description="Disordered" evidence="1">
    <location>
        <begin position="142"/>
        <end position="161"/>
    </location>
</feature>
<dbReference type="AlphaFoldDB" id="A0A9P3GSV8"/>
<dbReference type="EMBL" id="BPQB01000097">
    <property type="protein sequence ID" value="GJE98940.1"/>
    <property type="molecule type" value="Genomic_DNA"/>
</dbReference>
<feature type="compositionally biased region" description="Low complexity" evidence="1">
    <location>
        <begin position="1"/>
        <end position="14"/>
    </location>
</feature>
<feature type="region of interest" description="Disordered" evidence="1">
    <location>
        <begin position="1"/>
        <end position="27"/>
    </location>
</feature>
<feature type="compositionally biased region" description="Basic and acidic residues" evidence="1">
    <location>
        <begin position="197"/>
        <end position="217"/>
    </location>
</feature>
<evidence type="ECO:0000256" key="1">
    <source>
        <dbReference type="SAM" id="MobiDB-lite"/>
    </source>
</evidence>
<comment type="caution">
    <text evidence="2">The sequence shown here is derived from an EMBL/GenBank/DDBJ whole genome shotgun (WGS) entry which is preliminary data.</text>
</comment>
<proteinExistence type="predicted"/>
<dbReference type="Proteomes" id="UP000703269">
    <property type="component" value="Unassembled WGS sequence"/>
</dbReference>
<reference evidence="2 3" key="1">
    <citation type="submission" date="2021-08" db="EMBL/GenBank/DDBJ databases">
        <title>Draft Genome Sequence of Phanerochaete sordida strain YK-624.</title>
        <authorList>
            <person name="Mori T."/>
            <person name="Dohra H."/>
            <person name="Suzuki T."/>
            <person name="Kawagishi H."/>
            <person name="Hirai H."/>
        </authorList>
    </citation>
    <scope>NUCLEOTIDE SEQUENCE [LARGE SCALE GENOMIC DNA]</scope>
    <source>
        <strain evidence="2 3">YK-624</strain>
    </source>
</reference>
<gene>
    <name evidence="2" type="ORF">PsYK624_151780</name>
</gene>
<protein>
    <submittedName>
        <fullName evidence="2">Uncharacterized protein</fullName>
    </submittedName>
</protein>
<sequence length="259" mass="26680">MAAADGAARARSGGPLSGRRDRAAKTGACAEARVGATTCASEAAACKALPAGHHDARPPSTSAARRALFAGRRNPSSELRLRAAPCVSCGGGAASEVFCVVDAGAGGVWAHTRGARQGDERPPQTRRGHWRLDSTARGALWSRDGEIRGRNPGRAGRGSRRACRAAAAAQCRAPRSEAGAAPESVGDAWGGRSSGALRDDESGARHDDEDAPRDAKAARAPRMCEGAPWPSAMCAACGATPWPALQERRARAVLDECRG</sequence>
<organism evidence="2 3">
    <name type="scientific">Phanerochaete sordida</name>
    <dbReference type="NCBI Taxonomy" id="48140"/>
    <lineage>
        <taxon>Eukaryota</taxon>
        <taxon>Fungi</taxon>
        <taxon>Dikarya</taxon>
        <taxon>Basidiomycota</taxon>
        <taxon>Agaricomycotina</taxon>
        <taxon>Agaricomycetes</taxon>
        <taxon>Polyporales</taxon>
        <taxon>Phanerochaetaceae</taxon>
        <taxon>Phanerochaete</taxon>
    </lineage>
</organism>
<evidence type="ECO:0000313" key="2">
    <source>
        <dbReference type="EMBL" id="GJE98940.1"/>
    </source>
</evidence>
<accession>A0A9P3GSV8</accession>
<evidence type="ECO:0000313" key="3">
    <source>
        <dbReference type="Proteomes" id="UP000703269"/>
    </source>
</evidence>
<name>A0A9P3GSV8_9APHY</name>